<dbReference type="InterPro" id="IPR020568">
    <property type="entry name" value="Ribosomal_Su5_D2-typ_SF"/>
</dbReference>
<evidence type="ECO:0000256" key="7">
    <source>
        <dbReference type="ARBA" id="ARBA00022723"/>
    </source>
</evidence>
<dbReference type="PRINTS" id="PR00959">
    <property type="entry name" value="MEVGALKINASE"/>
</dbReference>
<keyword evidence="5 18" id="KW-0444">Lipid biosynthesis</keyword>
<keyword evidence="8 18" id="KW-0547">Nucleotide-binding</keyword>
<evidence type="ECO:0000256" key="14">
    <source>
        <dbReference type="ARBA" id="ARBA00023098"/>
    </source>
</evidence>
<keyword evidence="7" id="KW-0479">Metal-binding</keyword>
<dbReference type="SUPFAM" id="SSF54211">
    <property type="entry name" value="Ribosomal protein S5 domain 2-like"/>
    <property type="match status" value="1"/>
</dbReference>
<dbReference type="AlphaFoldDB" id="A0A4P6XT28"/>
<keyword evidence="12 18" id="KW-0752">Steroid biosynthesis</keyword>
<dbReference type="GO" id="GO:0006696">
    <property type="term" value="P:ergosterol biosynthetic process"/>
    <property type="evidence" value="ECO:0007669"/>
    <property type="project" value="TreeGrafter"/>
</dbReference>
<evidence type="ECO:0000256" key="17">
    <source>
        <dbReference type="ARBA" id="ARBA00029438"/>
    </source>
</evidence>
<comment type="subcellular location">
    <subcellularLocation>
        <location evidence="1 18">Cytoplasm</location>
    </subcellularLocation>
</comment>
<evidence type="ECO:0000256" key="1">
    <source>
        <dbReference type="ARBA" id="ARBA00004496"/>
    </source>
</evidence>
<dbReference type="Gene3D" id="3.30.70.890">
    <property type="entry name" value="GHMP kinase, C-terminal domain"/>
    <property type="match status" value="1"/>
</dbReference>
<evidence type="ECO:0000256" key="9">
    <source>
        <dbReference type="ARBA" id="ARBA00022777"/>
    </source>
</evidence>
<dbReference type="GO" id="GO:0004496">
    <property type="term" value="F:mevalonate kinase activity"/>
    <property type="evidence" value="ECO:0007669"/>
    <property type="project" value="UniProtKB-EC"/>
</dbReference>
<comment type="similarity">
    <text evidence="2 18">Belongs to the GHMP kinase family. Mevalonate kinase subfamily.</text>
</comment>
<evidence type="ECO:0000313" key="21">
    <source>
        <dbReference type="Proteomes" id="UP000292447"/>
    </source>
</evidence>
<evidence type="ECO:0000256" key="5">
    <source>
        <dbReference type="ARBA" id="ARBA00022516"/>
    </source>
</evidence>
<dbReference type="EC" id="2.7.1.36" evidence="3 18"/>
<dbReference type="SUPFAM" id="SSF55060">
    <property type="entry name" value="GHMP Kinase, C-terminal domain"/>
    <property type="match status" value="1"/>
</dbReference>
<organism evidence="20 21">
    <name type="scientific">Metschnikowia aff. pulcherrima</name>
    <dbReference type="NCBI Taxonomy" id="2163413"/>
    <lineage>
        <taxon>Eukaryota</taxon>
        <taxon>Fungi</taxon>
        <taxon>Dikarya</taxon>
        <taxon>Ascomycota</taxon>
        <taxon>Saccharomycotina</taxon>
        <taxon>Pichiomycetes</taxon>
        <taxon>Metschnikowiaceae</taxon>
        <taxon>Metschnikowia</taxon>
    </lineage>
</organism>
<evidence type="ECO:0000259" key="19">
    <source>
        <dbReference type="Pfam" id="PF08544"/>
    </source>
</evidence>
<dbReference type="Gene3D" id="3.30.230.10">
    <property type="match status" value="1"/>
</dbReference>
<evidence type="ECO:0000313" key="20">
    <source>
        <dbReference type="EMBL" id="QBM90742.1"/>
    </source>
</evidence>
<keyword evidence="21" id="KW-1185">Reference proteome</keyword>
<keyword evidence="4 18" id="KW-0963">Cytoplasm</keyword>
<name>A0A4P6XT28_9ASCO</name>
<keyword evidence="13 18" id="KW-0756">Sterol biosynthesis</keyword>
<dbReference type="STRING" id="2163413.A0A4P6XT28"/>
<dbReference type="FunFam" id="3.30.70.890:FF:000003">
    <property type="entry name" value="Mevalonate kinase"/>
    <property type="match status" value="1"/>
</dbReference>
<protein>
    <recommendedName>
        <fullName evidence="3 18">Mevalonate kinase</fullName>
        <shortName evidence="18">MK</shortName>
        <ecNumber evidence="3 18">2.7.1.36</ecNumber>
    </recommendedName>
</protein>
<evidence type="ECO:0000256" key="6">
    <source>
        <dbReference type="ARBA" id="ARBA00022679"/>
    </source>
</evidence>
<reference evidence="21" key="1">
    <citation type="submission" date="2019-03" db="EMBL/GenBank/DDBJ databases">
        <title>Snf2 controls pulcherriminic acid biosynthesis and connects pigmentation and antifungal activity of the yeast Metschnikowia pulcherrima.</title>
        <authorList>
            <person name="Gore-Lloyd D."/>
            <person name="Sumann I."/>
            <person name="Brachmann A.O."/>
            <person name="Schneeberger K."/>
            <person name="Ortiz-Merino R.A."/>
            <person name="Moreno-Beltran M."/>
            <person name="Schlaefli M."/>
            <person name="Kirner P."/>
            <person name="Santos Kron A."/>
            <person name="Wolfe K.H."/>
            <person name="Piel J."/>
            <person name="Ahrens C.H."/>
            <person name="Henk D."/>
            <person name="Freimoser F.M."/>
        </authorList>
    </citation>
    <scope>NUCLEOTIDE SEQUENCE [LARGE SCALE GENOMIC DNA]</scope>
    <source>
        <strain evidence="21">APC 1.2</strain>
    </source>
</reference>
<dbReference type="GO" id="GO:0019287">
    <property type="term" value="P:isopentenyl diphosphate biosynthetic process, mevalonate pathway"/>
    <property type="evidence" value="ECO:0007669"/>
    <property type="project" value="UniProtKB-UniPathway"/>
</dbReference>
<keyword evidence="10 18" id="KW-0067">ATP-binding</keyword>
<evidence type="ECO:0000256" key="3">
    <source>
        <dbReference type="ARBA" id="ARBA00012103"/>
    </source>
</evidence>
<feature type="domain" description="GHMP kinase C-terminal" evidence="19">
    <location>
        <begin position="296"/>
        <end position="365"/>
    </location>
</feature>
<dbReference type="InterPro" id="IPR036554">
    <property type="entry name" value="GHMP_kinase_C_sf"/>
</dbReference>
<evidence type="ECO:0000256" key="16">
    <source>
        <dbReference type="ARBA" id="ARBA00023221"/>
    </source>
</evidence>
<keyword evidence="14 18" id="KW-0443">Lipid metabolism</keyword>
<dbReference type="PANTHER" id="PTHR43290">
    <property type="entry name" value="MEVALONATE KINASE"/>
    <property type="match status" value="1"/>
</dbReference>
<dbReference type="EMBL" id="CP034461">
    <property type="protein sequence ID" value="QBM90742.1"/>
    <property type="molecule type" value="Genomic_DNA"/>
</dbReference>
<keyword evidence="9 18" id="KW-0418">Kinase</keyword>
<evidence type="ECO:0000256" key="12">
    <source>
        <dbReference type="ARBA" id="ARBA00022955"/>
    </source>
</evidence>
<evidence type="ECO:0000256" key="15">
    <source>
        <dbReference type="ARBA" id="ARBA00023166"/>
    </source>
</evidence>
<gene>
    <name evidence="20" type="primary">MPUL0F03290</name>
    <name evidence="20" type="ORF">METSCH_F03290</name>
</gene>
<accession>A0A4P6XT28</accession>
<evidence type="ECO:0000256" key="8">
    <source>
        <dbReference type="ARBA" id="ARBA00022741"/>
    </source>
</evidence>
<proteinExistence type="inferred from homology"/>
<evidence type="ECO:0000256" key="13">
    <source>
        <dbReference type="ARBA" id="ARBA00023011"/>
    </source>
</evidence>
<keyword evidence="16 18" id="KW-0753">Steroid metabolism</keyword>
<comment type="pathway">
    <text evidence="17 18">Isoprenoid biosynthesis; isopentenyl diphosphate biosynthesis via mevalonate pathway; isopentenyl diphosphate from (R)-mevalonate: step 1/3.</text>
</comment>
<dbReference type="Pfam" id="PF08544">
    <property type="entry name" value="GHMP_kinases_C"/>
    <property type="match status" value="1"/>
</dbReference>
<dbReference type="InterPro" id="IPR014721">
    <property type="entry name" value="Ribsml_uS5_D2-typ_fold_subgr"/>
</dbReference>
<keyword evidence="6 18" id="KW-0808">Transferase</keyword>
<comment type="catalytic activity">
    <reaction evidence="18">
        <text>(R)-mevalonate + ATP = (R)-5-phosphomevalonate + ADP + H(+)</text>
        <dbReference type="Rhea" id="RHEA:17065"/>
        <dbReference type="ChEBI" id="CHEBI:15378"/>
        <dbReference type="ChEBI" id="CHEBI:30616"/>
        <dbReference type="ChEBI" id="CHEBI:36464"/>
        <dbReference type="ChEBI" id="CHEBI:58146"/>
        <dbReference type="ChEBI" id="CHEBI:456216"/>
        <dbReference type="EC" id="2.7.1.36"/>
    </reaction>
</comment>
<evidence type="ECO:0000256" key="10">
    <source>
        <dbReference type="ARBA" id="ARBA00022840"/>
    </source>
</evidence>
<evidence type="ECO:0000256" key="4">
    <source>
        <dbReference type="ARBA" id="ARBA00022490"/>
    </source>
</evidence>
<dbReference type="GO" id="GO:0005524">
    <property type="term" value="F:ATP binding"/>
    <property type="evidence" value="ECO:0007669"/>
    <property type="project" value="UniProtKB-KW"/>
</dbReference>
<keyword evidence="15 18" id="KW-1207">Sterol metabolism</keyword>
<evidence type="ECO:0000256" key="18">
    <source>
        <dbReference type="RuleBase" id="RU363087"/>
    </source>
</evidence>
<dbReference type="UniPathway" id="UPA00057">
    <property type="reaction ID" value="UER00098"/>
</dbReference>
<sequence>MPEFFVSAPGKVILFGEHLAVYNKPAIAAALSLRAYLLVRPSTNPDEIVLEFPDIGLKHVWNTNEIPWDELQKVLPRKNDLPAATDELVPEILHLAADLLRGCLLDLHYTACRCFLYLYFNLCNKTVQGHHFCIRLTLPIGAGLGLLASTAVCLALALAVLGGHVTLPTIDNNDTLAGHELPAAGFIDAWSFMGEKCFHGNPSGIDNAVATHGGAVLYQRMEDPATPSIRTSIRGFAALRLLLSNTKVPRSTADLVAGVAQLNVKHPKISLAILDAMLHVATDAYQLLMAPHIRKQTLQELVAVNHGLLVALGVSHPSLEEIRIITEKRSLGATKLTGAGGGGCAITLVHDSATEADIESVSRELEAKGFETFQAMLGGKGVGMLSAESCEDKAVFSAESLAALETRDHIEQRIGPGHIDGWKFW</sequence>
<evidence type="ECO:0000256" key="2">
    <source>
        <dbReference type="ARBA" id="ARBA00006495"/>
    </source>
</evidence>
<comment type="function">
    <text evidence="18">Mevalonate kinase; part of the second module of ergosterol biosynthesis pathway that includes the middle steps of the pathway. The second module is carried out in the vacuole and involves the formation of farnesyl diphosphate, which is also an important intermediate in the biosynthesis of ubiquinone, dolichol, heme and prenylated proteins.</text>
</comment>
<dbReference type="Proteomes" id="UP000292447">
    <property type="component" value="Chromosome VI"/>
</dbReference>
<dbReference type="GO" id="GO:0046872">
    <property type="term" value="F:metal ion binding"/>
    <property type="evidence" value="ECO:0007669"/>
    <property type="project" value="UniProtKB-KW"/>
</dbReference>
<dbReference type="NCBIfam" id="TIGR00549">
    <property type="entry name" value="mevalon_kin"/>
    <property type="match status" value="1"/>
</dbReference>
<keyword evidence="11" id="KW-0460">Magnesium</keyword>
<dbReference type="GO" id="GO:0005829">
    <property type="term" value="C:cytosol"/>
    <property type="evidence" value="ECO:0007669"/>
    <property type="project" value="TreeGrafter"/>
</dbReference>
<dbReference type="InterPro" id="IPR006205">
    <property type="entry name" value="Mev_gal_kin"/>
</dbReference>
<dbReference type="PANTHER" id="PTHR43290:SF2">
    <property type="entry name" value="MEVALONATE KINASE"/>
    <property type="match status" value="1"/>
</dbReference>
<dbReference type="InterPro" id="IPR013750">
    <property type="entry name" value="GHMP_kinase_C_dom"/>
</dbReference>
<evidence type="ECO:0000256" key="11">
    <source>
        <dbReference type="ARBA" id="ARBA00022842"/>
    </source>
</evidence>